<evidence type="ECO:0000313" key="4">
    <source>
        <dbReference type="EMBL" id="TQN42306.1"/>
    </source>
</evidence>
<organism evidence="4 5">
    <name type="scientific">Blastococcus colisei</name>
    <dbReference type="NCBI Taxonomy" id="1564162"/>
    <lineage>
        <taxon>Bacteria</taxon>
        <taxon>Bacillati</taxon>
        <taxon>Actinomycetota</taxon>
        <taxon>Actinomycetes</taxon>
        <taxon>Geodermatophilales</taxon>
        <taxon>Geodermatophilaceae</taxon>
        <taxon>Blastococcus</taxon>
    </lineage>
</organism>
<dbReference type="Pfam" id="PF01839">
    <property type="entry name" value="FG-GAP"/>
    <property type="match status" value="1"/>
</dbReference>
<feature type="compositionally biased region" description="Basic and acidic residues" evidence="2">
    <location>
        <begin position="26"/>
        <end position="36"/>
    </location>
</feature>
<dbReference type="OrthoDB" id="9815928at2"/>
<dbReference type="EMBL" id="VFQE01000001">
    <property type="protein sequence ID" value="TQN42306.1"/>
    <property type="molecule type" value="Genomic_DNA"/>
</dbReference>
<dbReference type="AlphaFoldDB" id="A0A543PDY3"/>
<comment type="caution">
    <text evidence="4">The sequence shown here is derived from an EMBL/GenBank/DDBJ whole genome shotgun (WGS) entry which is preliminary data.</text>
</comment>
<dbReference type="Gene3D" id="2.40.128.340">
    <property type="match status" value="2"/>
</dbReference>
<protein>
    <submittedName>
        <fullName evidence="4">FG-GAP repeat protein</fullName>
    </submittedName>
</protein>
<accession>A0A543PDY3</accession>
<evidence type="ECO:0000256" key="3">
    <source>
        <dbReference type="SAM" id="SignalP"/>
    </source>
</evidence>
<dbReference type="Pfam" id="PF13517">
    <property type="entry name" value="FG-GAP_3"/>
    <property type="match status" value="1"/>
</dbReference>
<feature type="signal peptide" evidence="3">
    <location>
        <begin position="1"/>
        <end position="23"/>
    </location>
</feature>
<name>A0A543PDY3_9ACTN</name>
<evidence type="ECO:0000313" key="5">
    <source>
        <dbReference type="Proteomes" id="UP000319865"/>
    </source>
</evidence>
<evidence type="ECO:0000256" key="1">
    <source>
        <dbReference type="ARBA" id="ARBA00022729"/>
    </source>
</evidence>
<dbReference type="Proteomes" id="UP000319865">
    <property type="component" value="Unassembled WGS sequence"/>
</dbReference>
<dbReference type="PANTHER" id="PTHR46580">
    <property type="entry name" value="SENSOR KINASE-RELATED"/>
    <property type="match status" value="1"/>
</dbReference>
<proteinExistence type="predicted"/>
<reference evidence="4 5" key="1">
    <citation type="submission" date="2019-06" db="EMBL/GenBank/DDBJ databases">
        <title>Sequencing the genomes of 1000 actinobacteria strains.</title>
        <authorList>
            <person name="Klenk H.-P."/>
        </authorList>
    </citation>
    <scope>NUCLEOTIDE SEQUENCE [LARGE SCALE GENOMIC DNA]</scope>
    <source>
        <strain evidence="4 5">DSM 46837</strain>
    </source>
</reference>
<dbReference type="SUPFAM" id="SSF69318">
    <property type="entry name" value="Integrin alpha N-terminal domain"/>
    <property type="match status" value="1"/>
</dbReference>
<dbReference type="PANTHER" id="PTHR46580:SF4">
    <property type="entry name" value="ATP_GTP-BINDING PROTEIN"/>
    <property type="match status" value="1"/>
</dbReference>
<sequence>MWPRGLVAAVAVATVASWSPAAASDSADRLTGEDPAHAAAQAGDTSASAIVPLPDLGIAHRLPSGGMNLWRIPLSELETGYGRPQLVKTLNFGGFSYDRSVTLAGDFGDITPSDDGTTDFVVWHAQPNGGVLLWAVGGGSDTTPRLLMDLRTGGWSWADSRPMVGDVNGDGWDDLVVRHRYGTTHSNVWVIHSDGSTFGPPELWYRELLTHGFDGTRHLMADIGMSPLGTSWSISADGWADWWAIRPYPDGIMVDGMRSGAHGWFGISNPTAEGRTTASEAQLRSATGDGWSYTASRQLVGDVTGDGLNDLVSVHRQGNGGLLLWVHLGETSASPWQDLRTGGWSYAGSRQHLADTNGDGMADLISVHSQTGNPGMLIWRSLGSATGFEAPEVIADLKTGGWSYSASRESVADLYGEM</sequence>
<dbReference type="InterPro" id="IPR028994">
    <property type="entry name" value="Integrin_alpha_N"/>
</dbReference>
<evidence type="ECO:0000256" key="2">
    <source>
        <dbReference type="SAM" id="MobiDB-lite"/>
    </source>
</evidence>
<feature type="chain" id="PRO_5021715946" evidence="3">
    <location>
        <begin position="24"/>
        <end position="418"/>
    </location>
</feature>
<keyword evidence="1 3" id="KW-0732">Signal</keyword>
<feature type="region of interest" description="Disordered" evidence="2">
    <location>
        <begin position="25"/>
        <end position="44"/>
    </location>
</feature>
<gene>
    <name evidence="4" type="ORF">FHU33_1703</name>
</gene>
<keyword evidence="5" id="KW-1185">Reference proteome</keyword>
<dbReference type="InterPro" id="IPR013517">
    <property type="entry name" value="FG-GAP"/>
</dbReference>